<name>E3PY71_ACESD</name>
<reference evidence="2" key="1">
    <citation type="journal article" date="2010" name="BMC Genomics">
        <title>Clostridium sticklandii, a specialist in amino acid degradation:revisiting its metabolism through its genome sequence.</title>
        <authorList>
            <person name="Fonknechten N."/>
            <person name="Chaussonnerie S."/>
            <person name="Tricot S."/>
            <person name="Lajus A."/>
            <person name="Andreesen J.R."/>
            <person name="Perchat N."/>
            <person name="Pelletier E."/>
            <person name="Gouyvenoux M."/>
            <person name="Barbe V."/>
            <person name="Salanoubat M."/>
            <person name="Le Paslier D."/>
            <person name="Weissenbach J."/>
            <person name="Cohen G.N."/>
            <person name="Kreimeyer A."/>
        </authorList>
    </citation>
    <scope>NUCLEOTIDE SEQUENCE [LARGE SCALE GENOMIC DNA]</scope>
    <source>
        <strain evidence="2">ATCC 12662 / DSM 519 / JCM 1433 / CCUG 9281 / NCIMB 10654 / HF</strain>
    </source>
</reference>
<dbReference type="HOGENOM" id="CLU_3006314_0_0_9"/>
<dbReference type="AlphaFoldDB" id="E3PY71"/>
<accession>E3PY71</accession>
<dbReference type="EMBL" id="FP565809">
    <property type="protein sequence ID" value="CBH21386.1"/>
    <property type="molecule type" value="Genomic_DNA"/>
</dbReference>
<evidence type="ECO:0000313" key="1">
    <source>
        <dbReference type="EMBL" id="CBH21386.1"/>
    </source>
</evidence>
<dbReference type="STRING" id="1511.CLOST_1266"/>
<sequence>MYQSNLMMAGKKESRILSYMKDANTFEEFLEKNTKNSSWEIDIKNIKRKEIVKFNQ</sequence>
<evidence type="ECO:0000313" key="2">
    <source>
        <dbReference type="Proteomes" id="UP000007041"/>
    </source>
</evidence>
<protein>
    <submittedName>
        <fullName evidence="1">Uncharacterized protein</fullName>
    </submittedName>
</protein>
<dbReference type="BioCyc" id="CSTI499177:GJE9-1314-MONOMER"/>
<organism evidence="1 2">
    <name type="scientific">Acetoanaerobium sticklandii (strain ATCC 12662 / DSM 519 / JCM 1433 / CCUG 9281 / NCIMB 10654 / HF)</name>
    <name type="common">Clostridium sticklandii</name>
    <dbReference type="NCBI Taxonomy" id="499177"/>
    <lineage>
        <taxon>Bacteria</taxon>
        <taxon>Bacillati</taxon>
        <taxon>Bacillota</taxon>
        <taxon>Clostridia</taxon>
        <taxon>Peptostreptococcales</taxon>
        <taxon>Filifactoraceae</taxon>
        <taxon>Acetoanaerobium</taxon>
    </lineage>
</organism>
<keyword evidence="2" id="KW-1185">Reference proteome</keyword>
<dbReference type="Proteomes" id="UP000007041">
    <property type="component" value="Chromosome"/>
</dbReference>
<gene>
    <name evidence="1" type="ordered locus">CLOST_1266</name>
</gene>
<proteinExistence type="predicted"/>
<dbReference type="KEGG" id="cst:CLOST_1266"/>